<organism evidence="1">
    <name type="scientific">marine sediment metagenome</name>
    <dbReference type="NCBI Taxonomy" id="412755"/>
    <lineage>
        <taxon>unclassified sequences</taxon>
        <taxon>metagenomes</taxon>
        <taxon>ecological metagenomes</taxon>
    </lineage>
</organism>
<reference evidence="1" key="1">
    <citation type="journal article" date="2015" name="Nature">
        <title>Complex archaea that bridge the gap between prokaryotes and eukaryotes.</title>
        <authorList>
            <person name="Spang A."/>
            <person name="Saw J.H."/>
            <person name="Jorgensen S.L."/>
            <person name="Zaremba-Niedzwiedzka K."/>
            <person name="Martijn J."/>
            <person name="Lind A.E."/>
            <person name="van Eijk R."/>
            <person name="Schleper C."/>
            <person name="Guy L."/>
            <person name="Ettema T.J."/>
        </authorList>
    </citation>
    <scope>NUCLEOTIDE SEQUENCE</scope>
</reference>
<sequence>MYPKAIVCLVCLVLCLAAEAKNKPPTKKEVNEQLLQTRKLFDGKVYNSYKKALRAAKKTGKPVFAFIYDRRDSKTSNLKWSLGYALETAKNRKLFKDNFVQAILDRSAVKTHLTGDYQPEHVHLLIISPEEKILLNRPYNFSASGFPDLIKKITDSLPAPKRK</sequence>
<evidence type="ECO:0000313" key="1">
    <source>
        <dbReference type="EMBL" id="KKL27585.1"/>
    </source>
</evidence>
<comment type="caution">
    <text evidence="1">The sequence shown here is derived from an EMBL/GenBank/DDBJ whole genome shotgun (WGS) entry which is preliminary data.</text>
</comment>
<dbReference type="AlphaFoldDB" id="A0A0F9C076"/>
<gene>
    <name evidence="1" type="ORF">LCGC14_2383660</name>
</gene>
<accession>A0A0F9C076</accession>
<proteinExistence type="predicted"/>
<name>A0A0F9C076_9ZZZZ</name>
<dbReference type="EMBL" id="LAZR01035408">
    <property type="protein sequence ID" value="KKL27585.1"/>
    <property type="molecule type" value="Genomic_DNA"/>
</dbReference>
<protein>
    <submittedName>
        <fullName evidence="1">Uncharacterized protein</fullName>
    </submittedName>
</protein>